<dbReference type="Pfam" id="PF03178">
    <property type="entry name" value="CPSF_A"/>
    <property type="match status" value="1"/>
</dbReference>
<dbReference type="InterPro" id="IPR050358">
    <property type="entry name" value="RSE1/DDB1/CFT1"/>
</dbReference>
<sequence>MSGFATFATAWDASTGSTRKVHAYLKQTLNSGLIKCAALGKLRPDYSGGGGLDMLAAVGSLLCLFRVNGPGMGITNVCRTPVYSNVLDIVCLHAPASTRALASINEDQGELCAVLSENGMFALVRIERFNTEDHRIRLLSEDRAYMGLEDGSCLRILRKLVLDPLSRVLCLVSWLDYIEFVYLDWSDSELTGQHCPVTLGVRLNIEVGGAICDAAILAPAKAELQRVLLVAAVVDSQRQSVALHLFESWMRPVGSPSAVLLAKLPLPFNMTTPVHIVPLPEHPECFLLVTENEVAFVSALQILSGDVYLYRQQLPQLPGGDYDLVKAFCVAGTTLLPQSCTTGTESPHSRRTTVPRSPLLDIWREPSLSEARRSSDAVASQMAQKVYLATQSGALLLVSVSSRPSILLTKVCGAIQATEDIGQAKTSWGDVLLFLDTEDPASGVTQPGFTVNVPASDYLFASGDCLDHAVIRVNCISTPDIDMDTTTEAMTPIRYARSVLANQSPMVDFVLGPYMAYWTSGRNPDGAIHRAQFGHAICVDELIESRDSVAEDKAATFQLWHFVLPTVGPCLVLQRVQAAVAIAMDGETGEWQVCQALQQMLAGRCVLFIGVLESTASVLCISSDRVEVWSMVELSENHSAKSHRLATARSGEVFTHGVAATSLQSGLSWAILGVESIEDEPINSSSIDKHSQRRQSSIRVISVPDEFGTSEREHTAMEMKFAHEISCLRSFTLGDNIYVAVGTYEPRLHLLRLGTELVSMGLDLPLSLPDSVSEVDRMDVDCSESVVPSRASQVINDIYILCDTETCCILVGLRDGTLLQLTLDGSLVAGTAAEERHNIANVTRDVVGNTPVHFAGVSAVAPAPAPADSESKVNSGMDGARRAMIVAGSLFLADLRPSGQVVIAACFGDGQLLDRTRFVLPAADSVGISDYTKQYYAVDDVSDAISLLSIDLAPQCHIDELAIGCEPRRVICDSETSMLVAAGVLPQSPSTLFPTSCLTVLDPRNGQIHAECKLRPGELVHALETWHIHGPRSYRYICVGTGMYPSTGDGRSGASTRAKSGRLIIYNLKAAKRKSRPKTPTSPMSDRMTTLSQSATNSGYELKYVWESEREGPVSALAHLGDKYLVVAAGSSCLVLKLDVVQKRLIECCEIPLRFPATSLHVRESDIVVGSQREGVHVLRFTPATDDDDGYDELRMVHSARYGVHTADVCYLSDDLVLGVTSDGYIYAMGIPSHRGEFALDYIMGIHLGSECTRIRQGSPVRRLRRPEQSLAWSASNDDSCVLINTVDGALWTLLSITDDAFMLLRQLELVMVDMGPTHAAYPLLTVSGSITRARYESRLPVASVVDGTFSTTFVEGLTKAEQQQVVQSSPELQRLALLLLANSNYQSQCHTEPDSVQVAVESITQLIHGLGQACVC</sequence>
<dbReference type="InterPro" id="IPR004871">
    <property type="entry name" value="RSE1/DDB1/CPSF1_C"/>
</dbReference>
<gene>
    <name evidence="4" type="ORF">GGI19_000852</name>
</gene>
<evidence type="ECO:0000313" key="4">
    <source>
        <dbReference type="EMBL" id="KAJ2756442.1"/>
    </source>
</evidence>
<name>A0A9W8GZB3_9FUNG</name>
<dbReference type="GO" id="GO:0003676">
    <property type="term" value="F:nucleic acid binding"/>
    <property type="evidence" value="ECO:0007669"/>
    <property type="project" value="InterPro"/>
</dbReference>
<accession>A0A9W8GZB3</accession>
<evidence type="ECO:0000256" key="1">
    <source>
        <dbReference type="ARBA" id="ARBA00007453"/>
    </source>
</evidence>
<evidence type="ECO:0000256" key="2">
    <source>
        <dbReference type="ARBA" id="ARBA00014577"/>
    </source>
</evidence>
<dbReference type="SUPFAM" id="SSF50998">
    <property type="entry name" value="Quinoprotein alcohol dehydrogenase-like"/>
    <property type="match status" value="1"/>
</dbReference>
<dbReference type="PANTHER" id="PTHR10644">
    <property type="entry name" value="DNA REPAIR/RNA PROCESSING CPSF FAMILY"/>
    <property type="match status" value="1"/>
</dbReference>
<dbReference type="Gene3D" id="2.130.10.10">
    <property type="entry name" value="YVTN repeat-like/Quinoprotein amine dehydrogenase"/>
    <property type="match status" value="3"/>
</dbReference>
<feature type="domain" description="RSE1/DDB1/CPSF1 C-terminal" evidence="3">
    <location>
        <begin position="996"/>
        <end position="1350"/>
    </location>
</feature>
<organism evidence="4 5">
    <name type="scientific">Coemansia pectinata</name>
    <dbReference type="NCBI Taxonomy" id="1052879"/>
    <lineage>
        <taxon>Eukaryota</taxon>
        <taxon>Fungi</taxon>
        <taxon>Fungi incertae sedis</taxon>
        <taxon>Zoopagomycota</taxon>
        <taxon>Kickxellomycotina</taxon>
        <taxon>Kickxellomycetes</taxon>
        <taxon>Kickxellales</taxon>
        <taxon>Kickxellaceae</taxon>
        <taxon>Coemansia</taxon>
    </lineage>
</organism>
<dbReference type="InterPro" id="IPR015943">
    <property type="entry name" value="WD40/YVTN_repeat-like_dom_sf"/>
</dbReference>
<protein>
    <recommendedName>
        <fullName evidence="2">DNA damage-binding protein 1</fullName>
    </recommendedName>
</protein>
<dbReference type="GO" id="GO:0005634">
    <property type="term" value="C:nucleus"/>
    <property type="evidence" value="ECO:0007669"/>
    <property type="project" value="InterPro"/>
</dbReference>
<evidence type="ECO:0000313" key="5">
    <source>
        <dbReference type="Proteomes" id="UP001140011"/>
    </source>
</evidence>
<dbReference type="OrthoDB" id="20774at2759"/>
<dbReference type="Proteomes" id="UP001140011">
    <property type="component" value="Unassembled WGS sequence"/>
</dbReference>
<comment type="similarity">
    <text evidence="1">Belongs to the DDB1 family.</text>
</comment>
<dbReference type="EMBL" id="JANBUH010000026">
    <property type="protein sequence ID" value="KAJ2756442.1"/>
    <property type="molecule type" value="Genomic_DNA"/>
</dbReference>
<dbReference type="InterPro" id="IPR011047">
    <property type="entry name" value="Quinoprotein_ADH-like_sf"/>
</dbReference>
<reference evidence="4" key="1">
    <citation type="submission" date="2022-07" db="EMBL/GenBank/DDBJ databases">
        <title>Phylogenomic reconstructions and comparative analyses of Kickxellomycotina fungi.</title>
        <authorList>
            <person name="Reynolds N.K."/>
            <person name="Stajich J.E."/>
            <person name="Barry K."/>
            <person name="Grigoriev I.V."/>
            <person name="Crous P."/>
            <person name="Smith M.E."/>
        </authorList>
    </citation>
    <scope>NUCLEOTIDE SEQUENCE</scope>
    <source>
        <strain evidence="4">BCRC 34297</strain>
    </source>
</reference>
<comment type="caution">
    <text evidence="4">The sequence shown here is derived from an EMBL/GenBank/DDBJ whole genome shotgun (WGS) entry which is preliminary data.</text>
</comment>
<keyword evidence="5" id="KW-1185">Reference proteome</keyword>
<evidence type="ECO:0000259" key="3">
    <source>
        <dbReference type="Pfam" id="PF03178"/>
    </source>
</evidence>
<proteinExistence type="inferred from homology"/>